<dbReference type="PRINTS" id="PR00420">
    <property type="entry name" value="RNGMNOXGNASE"/>
</dbReference>
<evidence type="ECO:0000313" key="9">
    <source>
        <dbReference type="Proteomes" id="UP000078559"/>
    </source>
</evidence>
<feature type="domain" description="FAD-binding" evidence="7">
    <location>
        <begin position="28"/>
        <end position="202"/>
    </location>
</feature>
<dbReference type="InterPro" id="IPR036188">
    <property type="entry name" value="FAD/NAD-bd_sf"/>
</dbReference>
<keyword evidence="5" id="KW-0560">Oxidoreductase</keyword>
<keyword evidence="9" id="KW-1185">Reference proteome</keyword>
<dbReference type="EMBL" id="CM003102">
    <property type="protein sequence ID" value="KUI70008.1"/>
    <property type="molecule type" value="Genomic_DNA"/>
</dbReference>
<protein>
    <submittedName>
        <fullName evidence="8">Zeaxanthin epoxidase, chloroplastic</fullName>
    </submittedName>
</protein>
<dbReference type="Gene3D" id="3.50.50.60">
    <property type="entry name" value="FAD/NAD(P)-binding domain"/>
    <property type="match status" value="1"/>
</dbReference>
<dbReference type="SUPFAM" id="SSF51905">
    <property type="entry name" value="FAD/NAD(P)-binding domain"/>
    <property type="match status" value="1"/>
</dbReference>
<evidence type="ECO:0000313" key="8">
    <source>
        <dbReference type="EMBL" id="KUI70008.1"/>
    </source>
</evidence>
<evidence type="ECO:0000256" key="1">
    <source>
        <dbReference type="ARBA" id="ARBA00001974"/>
    </source>
</evidence>
<evidence type="ECO:0000256" key="4">
    <source>
        <dbReference type="ARBA" id="ARBA00022827"/>
    </source>
</evidence>
<dbReference type="InterPro" id="IPR050493">
    <property type="entry name" value="FAD-dep_Monooxygenase_BioMet"/>
</dbReference>
<sequence length="497" mass="55684">MAFFNDVTTSLNFNKGSEIPRHPLTGINVLIVGAGPAGLYTALECWRKGHSPRVVERTPSPSSAGDSFSITPSALRHIEKTWPAIYQNIKNSGHNLWVSFHKINGDRVAGPERFVFNKDGEGRLTEDGEPAPDRIHRVARPRFTATLLGQALALGIEVTYGKRAVDYFEDEETAGVVFEDGSRLEADVVVAADGAGTKSHRLISGHDVRAVSSKYSMFRTAYSSELVTADPELAKRFPLREGGGGVGEMWNTDDLQIYLGYSPGRIEWGITHRIKDIDGTSKESWGNHVSPDYVVKFLKDNFPEVPEYLHRLIMTAPENAIVDWQLLWRDPQPRWSSPLGRVVQVGDSAHTFVPSSGSGLVQGIEDAITLATCLQLGGNLKNGLWSRTHNKLRFERVSCCQLLGFMNQSNYLKPRWGQKAIEDASNVKPQYGWWIWAHNPERYAYDNFGKAFRSLVDGTQFENTNIPCGYKYKPWTIKDIYDTLERGEKLTFEGDWS</sequence>
<comment type="similarity">
    <text evidence="2">Belongs to the paxM FAD-dependent monooxygenase family.</text>
</comment>
<dbReference type="Proteomes" id="UP000078559">
    <property type="component" value="Chromosome 5"/>
</dbReference>
<dbReference type="GO" id="GO:0071949">
    <property type="term" value="F:FAD binding"/>
    <property type="evidence" value="ECO:0007669"/>
    <property type="project" value="InterPro"/>
</dbReference>
<dbReference type="GO" id="GO:0004497">
    <property type="term" value="F:monooxygenase activity"/>
    <property type="evidence" value="ECO:0007669"/>
    <property type="project" value="UniProtKB-KW"/>
</dbReference>
<evidence type="ECO:0000256" key="3">
    <source>
        <dbReference type="ARBA" id="ARBA00022630"/>
    </source>
</evidence>
<dbReference type="OrthoDB" id="16820at2759"/>
<evidence type="ECO:0000259" key="7">
    <source>
        <dbReference type="Pfam" id="PF01494"/>
    </source>
</evidence>
<keyword evidence="6" id="KW-0503">Monooxygenase</keyword>
<dbReference type="PANTHER" id="PTHR13789:SF315">
    <property type="entry name" value="FAD-DEPENDENT MONOOXYGENASE MDPD"/>
    <property type="match status" value="1"/>
</dbReference>
<dbReference type="SMR" id="A0A194W1N2"/>
<keyword evidence="4" id="KW-0274">FAD</keyword>
<dbReference type="Pfam" id="PF01494">
    <property type="entry name" value="FAD_binding_3"/>
    <property type="match status" value="1"/>
</dbReference>
<accession>A0A194W1N2</accession>
<keyword evidence="3" id="KW-0285">Flavoprotein</keyword>
<evidence type="ECO:0000256" key="5">
    <source>
        <dbReference type="ARBA" id="ARBA00023002"/>
    </source>
</evidence>
<reference evidence="8" key="1">
    <citation type="submission" date="2014-12" db="EMBL/GenBank/DDBJ databases">
        <title>Genome Sequence of Valsa Canker Pathogens Uncovers a Specific Adaption of Colonization on Woody Bark.</title>
        <authorList>
            <person name="Yin Z."/>
            <person name="Liu H."/>
            <person name="Gao X."/>
            <person name="Li Z."/>
            <person name="Song N."/>
            <person name="Ke X."/>
            <person name="Dai Q."/>
            <person name="Wu Y."/>
            <person name="Sun Y."/>
            <person name="Xu J.-R."/>
            <person name="Kang Z.K."/>
            <person name="Wang L."/>
            <person name="Huang L."/>
        </authorList>
    </citation>
    <scope>NUCLEOTIDE SEQUENCE [LARGE SCALE GENOMIC DNA]</scope>
    <source>
        <strain evidence="8">03-8</strain>
    </source>
</reference>
<dbReference type="InterPro" id="IPR002938">
    <property type="entry name" value="FAD-bd"/>
</dbReference>
<evidence type="ECO:0000256" key="2">
    <source>
        <dbReference type="ARBA" id="ARBA00007992"/>
    </source>
</evidence>
<organism evidence="8 9">
    <name type="scientific">Cytospora mali</name>
    <name type="common">Apple Valsa canker fungus</name>
    <name type="synonym">Valsa mali</name>
    <dbReference type="NCBI Taxonomy" id="578113"/>
    <lineage>
        <taxon>Eukaryota</taxon>
        <taxon>Fungi</taxon>
        <taxon>Dikarya</taxon>
        <taxon>Ascomycota</taxon>
        <taxon>Pezizomycotina</taxon>
        <taxon>Sordariomycetes</taxon>
        <taxon>Sordariomycetidae</taxon>
        <taxon>Diaporthales</taxon>
        <taxon>Cytosporaceae</taxon>
        <taxon>Cytospora</taxon>
    </lineage>
</organism>
<name>A0A194W1N2_CYTMA</name>
<gene>
    <name evidence="8" type="ORF">VM1G_04738</name>
</gene>
<dbReference type="AlphaFoldDB" id="A0A194W1N2"/>
<evidence type="ECO:0000256" key="6">
    <source>
        <dbReference type="ARBA" id="ARBA00023033"/>
    </source>
</evidence>
<comment type="cofactor">
    <cofactor evidence="1">
        <name>FAD</name>
        <dbReference type="ChEBI" id="CHEBI:57692"/>
    </cofactor>
</comment>
<dbReference type="PANTHER" id="PTHR13789">
    <property type="entry name" value="MONOOXYGENASE"/>
    <property type="match status" value="1"/>
</dbReference>
<proteinExistence type="inferred from homology"/>